<evidence type="ECO:0000313" key="2">
    <source>
        <dbReference type="Proteomes" id="UP000580568"/>
    </source>
</evidence>
<sequence>MKLYKLKVEGSKEEFHIDYTEASDFINYKSCGFSGNEEEKYNQFLLDLSKNISFHPVNIKMKLNTQGIDRAIPKKEILGIKEVNKFIDRLYK</sequence>
<dbReference type="EMBL" id="BLZR01000001">
    <property type="protein sequence ID" value="GFP77760.1"/>
    <property type="molecule type" value="Genomic_DNA"/>
</dbReference>
<name>A0A6V8SLI5_9CLOT</name>
<proteinExistence type="predicted"/>
<dbReference type="Proteomes" id="UP000580568">
    <property type="component" value="Unassembled WGS sequence"/>
</dbReference>
<evidence type="ECO:0000313" key="1">
    <source>
        <dbReference type="EMBL" id="GFP77760.1"/>
    </source>
</evidence>
<reference evidence="1 2" key="1">
    <citation type="submission" date="2020-07" db="EMBL/GenBank/DDBJ databases">
        <title>A new beta-1,3-glucan-decomposing anaerobic bacterium isolated from anoxic soil subjected to biological soil disinfestation.</title>
        <authorList>
            <person name="Ueki A."/>
            <person name="Tonouchi A."/>
        </authorList>
    </citation>
    <scope>NUCLEOTIDE SEQUENCE [LARGE SCALE GENOMIC DNA]</scope>
    <source>
        <strain evidence="1 2">TW1</strain>
    </source>
</reference>
<keyword evidence="2" id="KW-1185">Reference proteome</keyword>
<comment type="caution">
    <text evidence="1">The sequence shown here is derived from an EMBL/GenBank/DDBJ whole genome shotgun (WGS) entry which is preliminary data.</text>
</comment>
<dbReference type="RefSeq" id="WP_183279119.1">
    <property type="nucleotide sequence ID" value="NZ_BLZR01000001.1"/>
</dbReference>
<organism evidence="1 2">
    <name type="scientific">Clostridium fungisolvens</name>
    <dbReference type="NCBI Taxonomy" id="1604897"/>
    <lineage>
        <taxon>Bacteria</taxon>
        <taxon>Bacillati</taxon>
        <taxon>Bacillota</taxon>
        <taxon>Clostridia</taxon>
        <taxon>Eubacteriales</taxon>
        <taxon>Clostridiaceae</taxon>
        <taxon>Clostridium</taxon>
    </lineage>
</organism>
<dbReference type="AlphaFoldDB" id="A0A6V8SLI5"/>
<accession>A0A6V8SLI5</accession>
<protein>
    <submittedName>
        <fullName evidence="1">Uncharacterized protein</fullName>
    </submittedName>
</protein>
<gene>
    <name evidence="1" type="ORF">bsdtw1_03931</name>
</gene>